<dbReference type="Gene3D" id="3.40.50.10860">
    <property type="entry name" value="Leucine Dehydrogenase, chain A, domain 1"/>
    <property type="match status" value="1"/>
</dbReference>
<dbReference type="InterPro" id="IPR013708">
    <property type="entry name" value="Shikimate_DH-bd_N"/>
</dbReference>
<comment type="caution">
    <text evidence="3">The sequence shown here is derived from an EMBL/GenBank/DDBJ whole genome shotgun (WGS) entry which is preliminary data.</text>
</comment>
<dbReference type="Gene3D" id="3.40.50.720">
    <property type="entry name" value="NAD(P)-binding Rossmann-like Domain"/>
    <property type="match status" value="1"/>
</dbReference>
<gene>
    <name evidence="3" type="ORF">HDK90DRAFT_483216</name>
</gene>
<dbReference type="SUPFAM" id="SSF53223">
    <property type="entry name" value="Aminoacid dehydrogenase-like, N-terminal domain"/>
    <property type="match status" value="1"/>
</dbReference>
<evidence type="ECO:0000313" key="4">
    <source>
        <dbReference type="Proteomes" id="UP001492380"/>
    </source>
</evidence>
<dbReference type="InterPro" id="IPR036291">
    <property type="entry name" value="NAD(P)-bd_dom_sf"/>
</dbReference>
<dbReference type="PANTHER" id="PTHR21089">
    <property type="entry name" value="SHIKIMATE DEHYDROGENASE"/>
    <property type="match status" value="1"/>
</dbReference>
<dbReference type="InterPro" id="IPR046346">
    <property type="entry name" value="Aminoacid_DH-like_N_sf"/>
</dbReference>
<accession>A0ABR1YTY1</accession>
<reference evidence="3 4" key="1">
    <citation type="submission" date="2024-04" db="EMBL/GenBank/DDBJ databases">
        <title>Phyllosticta paracitricarpa is synonymous to the EU quarantine fungus P. citricarpa based on phylogenomic analyses.</title>
        <authorList>
            <consortium name="Lawrence Berkeley National Laboratory"/>
            <person name="Van Ingen-Buijs V.A."/>
            <person name="Van Westerhoven A.C."/>
            <person name="Haridas S."/>
            <person name="Skiadas P."/>
            <person name="Martin F."/>
            <person name="Groenewald J.Z."/>
            <person name="Crous P.W."/>
            <person name="Seidl M.F."/>
        </authorList>
    </citation>
    <scope>NUCLEOTIDE SEQUENCE [LARGE SCALE GENOMIC DNA]</scope>
    <source>
        <strain evidence="3 4">CBS 123374</strain>
    </source>
</reference>
<keyword evidence="4" id="KW-1185">Reference proteome</keyword>
<organism evidence="3 4">
    <name type="scientific">Phyllosticta capitalensis</name>
    <dbReference type="NCBI Taxonomy" id="121624"/>
    <lineage>
        <taxon>Eukaryota</taxon>
        <taxon>Fungi</taxon>
        <taxon>Dikarya</taxon>
        <taxon>Ascomycota</taxon>
        <taxon>Pezizomycotina</taxon>
        <taxon>Dothideomycetes</taxon>
        <taxon>Dothideomycetes incertae sedis</taxon>
        <taxon>Botryosphaeriales</taxon>
        <taxon>Phyllostictaceae</taxon>
        <taxon>Phyllosticta</taxon>
    </lineage>
</organism>
<feature type="compositionally biased region" description="Low complexity" evidence="1">
    <location>
        <begin position="318"/>
        <end position="339"/>
    </location>
</feature>
<feature type="domain" description="Shikimate dehydrogenase substrate binding N-terminal" evidence="2">
    <location>
        <begin position="14"/>
        <end position="94"/>
    </location>
</feature>
<proteinExistence type="predicted"/>
<dbReference type="Proteomes" id="UP001492380">
    <property type="component" value="Unassembled WGS sequence"/>
</dbReference>
<dbReference type="InterPro" id="IPR022893">
    <property type="entry name" value="Shikimate_DH_fam"/>
</dbReference>
<dbReference type="PANTHER" id="PTHR21089:SF1">
    <property type="entry name" value="BIFUNCTIONAL 3-DEHYDROQUINATE DEHYDRATASE_SHIKIMATE DEHYDROGENASE, CHLOROPLASTIC"/>
    <property type="match status" value="1"/>
</dbReference>
<evidence type="ECO:0000259" key="2">
    <source>
        <dbReference type="Pfam" id="PF08501"/>
    </source>
</evidence>
<protein>
    <submittedName>
        <fullName evidence="3">Quinate dehydrogenase</fullName>
    </submittedName>
</protein>
<dbReference type="EMBL" id="JBBWRZ010000004">
    <property type="protein sequence ID" value="KAK8238431.1"/>
    <property type="molecule type" value="Genomic_DNA"/>
</dbReference>
<evidence type="ECO:0000256" key="1">
    <source>
        <dbReference type="SAM" id="MobiDB-lite"/>
    </source>
</evidence>
<feature type="region of interest" description="Disordered" evidence="1">
    <location>
        <begin position="311"/>
        <end position="339"/>
    </location>
</feature>
<name>A0ABR1YTY1_9PEZI</name>
<sequence>MTITPEHLERHGYLFGHPIAHSMSPLLHQTVYDDLGLKWSQVPLDSTDMADFLERIKDPKFYGASVTMPHKVAILKHLDAVTPEGKDVGACNTLFIRTDPETGRRIYTGTNTDVIGIRDAFIQNVSSPSTVYYGRPGLVVGGGGAARSAVYALRKFMQATQIYLVNRDASEVAAVINECQERGFGEGLMHVESVEQAEALEAPGAIVACVPNFPPITVTERQARAVLETFLQKQQKGAILEMCYHPSPWTEIANIAQREGWQIILGTEAMIYQGLEQDKYWTGKALEELPVEKVKAVIAAKLAEQSKPAVNGSNGVKTNGVSGANGVNGSNGVNGTNGH</sequence>
<dbReference type="SUPFAM" id="SSF51735">
    <property type="entry name" value="NAD(P)-binding Rossmann-fold domains"/>
    <property type="match status" value="1"/>
</dbReference>
<evidence type="ECO:0000313" key="3">
    <source>
        <dbReference type="EMBL" id="KAK8238431.1"/>
    </source>
</evidence>
<dbReference type="Pfam" id="PF08501">
    <property type="entry name" value="Shikimate_dh_N"/>
    <property type="match status" value="1"/>
</dbReference>